<comment type="cofactor">
    <cofactor evidence="1">
        <name>FAD</name>
        <dbReference type="ChEBI" id="CHEBI:57692"/>
    </cofactor>
</comment>
<dbReference type="InterPro" id="IPR051169">
    <property type="entry name" value="NADH-Q_oxidoreductase"/>
</dbReference>
<dbReference type="RefSeq" id="WP_348786425.1">
    <property type="nucleotide sequence ID" value="NZ_CP157390.1"/>
</dbReference>
<dbReference type="SUPFAM" id="SSF51905">
    <property type="entry name" value="FAD/NAD(P)-binding domain"/>
    <property type="match status" value="1"/>
</dbReference>
<dbReference type="PANTHER" id="PTHR42913:SF3">
    <property type="entry name" value="64 KDA MITOCHONDRIAL NADH DEHYDROGENASE (EUROFUNG)"/>
    <property type="match status" value="1"/>
</dbReference>
<gene>
    <name evidence="7" type="ORF">AAME72_10045</name>
</gene>
<keyword evidence="4" id="KW-0274">FAD</keyword>
<keyword evidence="5" id="KW-0560">Oxidoreductase</keyword>
<comment type="similarity">
    <text evidence="2">Belongs to the NADH dehydrogenase family.</text>
</comment>
<evidence type="ECO:0000256" key="3">
    <source>
        <dbReference type="ARBA" id="ARBA00022630"/>
    </source>
</evidence>
<dbReference type="Gene3D" id="3.50.50.100">
    <property type="match status" value="1"/>
</dbReference>
<dbReference type="AlphaFoldDB" id="A0AAU7G6H7"/>
<evidence type="ECO:0000313" key="7">
    <source>
        <dbReference type="EMBL" id="XBM46440.1"/>
    </source>
</evidence>
<evidence type="ECO:0000256" key="4">
    <source>
        <dbReference type="ARBA" id="ARBA00022827"/>
    </source>
</evidence>
<dbReference type="EMBL" id="CP157390">
    <property type="protein sequence ID" value="XBM46440.1"/>
    <property type="molecule type" value="Genomic_DNA"/>
</dbReference>
<evidence type="ECO:0000259" key="6">
    <source>
        <dbReference type="Pfam" id="PF07992"/>
    </source>
</evidence>
<reference evidence="7" key="1">
    <citation type="submission" date="2024-05" db="EMBL/GenBank/DDBJ databases">
        <title>The Natural Products Discovery Center: Release of the First 8490 Sequenced Strains for Exploring Actinobacteria Biosynthetic Diversity.</title>
        <authorList>
            <person name="Kalkreuter E."/>
            <person name="Kautsar S.A."/>
            <person name="Yang D."/>
            <person name="Bader C.D."/>
            <person name="Teijaro C.N."/>
            <person name="Fluegel L."/>
            <person name="Davis C.M."/>
            <person name="Simpson J.R."/>
            <person name="Lauterbach L."/>
            <person name="Steele A.D."/>
            <person name="Gui C."/>
            <person name="Meng S."/>
            <person name="Li G."/>
            <person name="Viehrig K."/>
            <person name="Ye F."/>
            <person name="Su P."/>
            <person name="Kiefer A.F."/>
            <person name="Nichols A."/>
            <person name="Cepeda A.J."/>
            <person name="Yan W."/>
            <person name="Fan B."/>
            <person name="Jiang Y."/>
            <person name="Adhikari A."/>
            <person name="Zheng C.-J."/>
            <person name="Schuster L."/>
            <person name="Cowan T.M."/>
            <person name="Smanski M.J."/>
            <person name="Chevrette M.G."/>
            <person name="de Carvalho L.P.S."/>
            <person name="Shen B."/>
        </authorList>
    </citation>
    <scope>NUCLEOTIDE SEQUENCE</scope>
    <source>
        <strain evidence="7">NPDC080035</strain>
    </source>
</reference>
<proteinExistence type="inferred from homology"/>
<organism evidence="7">
    <name type="scientific">Leifsonia sp. NPDC080035</name>
    <dbReference type="NCBI Taxonomy" id="3143936"/>
    <lineage>
        <taxon>Bacteria</taxon>
        <taxon>Bacillati</taxon>
        <taxon>Actinomycetota</taxon>
        <taxon>Actinomycetes</taxon>
        <taxon>Micrococcales</taxon>
        <taxon>Microbacteriaceae</taxon>
        <taxon>Leifsonia</taxon>
    </lineage>
</organism>
<dbReference type="InterPro" id="IPR036188">
    <property type="entry name" value="FAD/NAD-bd_sf"/>
</dbReference>
<evidence type="ECO:0000256" key="2">
    <source>
        <dbReference type="ARBA" id="ARBA00005272"/>
    </source>
</evidence>
<accession>A0AAU7G6H7</accession>
<dbReference type="InterPro" id="IPR023753">
    <property type="entry name" value="FAD/NAD-binding_dom"/>
</dbReference>
<feature type="domain" description="FAD/NAD(P)-binding" evidence="6">
    <location>
        <begin position="6"/>
        <end position="279"/>
    </location>
</feature>
<dbReference type="PRINTS" id="PR00368">
    <property type="entry name" value="FADPNR"/>
</dbReference>
<keyword evidence="3" id="KW-0285">Flavoprotein</keyword>
<evidence type="ECO:0000256" key="5">
    <source>
        <dbReference type="ARBA" id="ARBA00023002"/>
    </source>
</evidence>
<dbReference type="GO" id="GO:0019646">
    <property type="term" value="P:aerobic electron transport chain"/>
    <property type="evidence" value="ECO:0007669"/>
    <property type="project" value="TreeGrafter"/>
</dbReference>
<sequence>MAQHTRVVVVGGGYAGVTAANRLTGGSDVDVTVVNPRPVFVERIRLHQLVGGSDDAVVDFDDVLADGVRLVVDTVETIDAAGRTLRLASGTTLDYDYLVYAAGSHGRVGDVPGAAEHAHPIAELADAERLRAALRSADAGTGAAVTVVGSGPAGIETAAELGENGIPVTLFCGGQLGPYLHPSGRRVVAKRLAQLGVSVVDGPGSRVVAVRADAVELADGRSVPSDVTIWTTGFGVPDLARRSGLSVDAAGRLLTDESLTSVDDDRIVAAGDSAAPSGVPLRMSCQAAEPLGGHAADTVLRRIAGERPAPLVMGFFGECISLGRRHGIFQFAHKDDTAIRFHVSGRAGAALKAFVCWGTVKQLEIEAKHPGRLRLPASFADPARRRMLATAEQGVRG</sequence>
<dbReference type="Pfam" id="PF07992">
    <property type="entry name" value="Pyr_redox_2"/>
    <property type="match status" value="1"/>
</dbReference>
<name>A0AAU7G6H7_9MICO</name>
<dbReference type="PANTHER" id="PTHR42913">
    <property type="entry name" value="APOPTOSIS-INDUCING FACTOR 1"/>
    <property type="match status" value="1"/>
</dbReference>
<dbReference type="GO" id="GO:0003955">
    <property type="term" value="F:NAD(P)H dehydrogenase (quinone) activity"/>
    <property type="evidence" value="ECO:0007669"/>
    <property type="project" value="TreeGrafter"/>
</dbReference>
<evidence type="ECO:0000256" key="1">
    <source>
        <dbReference type="ARBA" id="ARBA00001974"/>
    </source>
</evidence>
<protein>
    <submittedName>
        <fullName evidence="7">FAD-dependent oxidoreductase</fullName>
    </submittedName>
</protein>